<proteinExistence type="predicted"/>
<evidence type="ECO:0000313" key="1">
    <source>
        <dbReference type="EMBL" id="CAI2362250.1"/>
    </source>
</evidence>
<gene>
    <name evidence="1" type="ORF">ECRASSUSDP1_LOCUS3572</name>
</gene>
<comment type="caution">
    <text evidence="1">The sequence shown here is derived from an EMBL/GenBank/DDBJ whole genome shotgun (WGS) entry which is preliminary data.</text>
</comment>
<dbReference type="EMBL" id="CAMPGE010003415">
    <property type="protein sequence ID" value="CAI2362250.1"/>
    <property type="molecule type" value="Genomic_DNA"/>
</dbReference>
<reference evidence="1" key="1">
    <citation type="submission" date="2023-07" db="EMBL/GenBank/DDBJ databases">
        <authorList>
            <consortium name="AG Swart"/>
            <person name="Singh M."/>
            <person name="Singh A."/>
            <person name="Seah K."/>
            <person name="Emmerich C."/>
        </authorList>
    </citation>
    <scope>NUCLEOTIDE SEQUENCE</scope>
    <source>
        <strain evidence="1">DP1</strain>
    </source>
</reference>
<dbReference type="AlphaFoldDB" id="A0AAD1X9D4"/>
<organism evidence="1 2">
    <name type="scientific">Euplotes crassus</name>
    <dbReference type="NCBI Taxonomy" id="5936"/>
    <lineage>
        <taxon>Eukaryota</taxon>
        <taxon>Sar</taxon>
        <taxon>Alveolata</taxon>
        <taxon>Ciliophora</taxon>
        <taxon>Intramacronucleata</taxon>
        <taxon>Spirotrichea</taxon>
        <taxon>Hypotrichia</taxon>
        <taxon>Euplotida</taxon>
        <taxon>Euplotidae</taxon>
        <taxon>Moneuplotes</taxon>
    </lineage>
</organism>
<keyword evidence="2" id="KW-1185">Reference proteome</keyword>
<sequence length="617" mass="70456">MNPISHQPNPFDYPFPQRSQLMGLSTINEGQDFLNKNVRKFESNRHWNQSLSVEGIDGAKTKVPGYQYNNKVTYANQNWDVDRSGPLALHIGLNKPEYNLTNNDIDKSKPKFQKFHTNRTVNPLNPSYSLPKFEAVEVEPPKFIRDNISNDDIEGSKPKKTKYFETRDNLKVDDIKGTKPKPYPTRRTKYSSLDYRDVTHDQFKTQRCTNPLNPSYSHRAVDGKVEEIGQIEGSCPKKPFIRKKGPNALCLNVEDIEGTRPGTKGLKAFRIHKRREVREVNHTNDIPGAQVGTLRKAPSTNRVVNPLNPDYPLIGVQELEGKFNGYGENIQFNSNKPSTAPLNTNRDHLKKPKVEKPINFDKENFKRDLGKFHSATPGFLQEVDFKTIQKGCKQKLPPRHRTIQPEDDQKKAYGRNSKKFYGIPLSERSEMSNAKHVFYGTNEINKPRPGTVQSSARKEMTTQQMINEYQKNSHSQNRSTTPDLMNIENTQHFKRDAANFHGESYKSSEKGSIFQDNFAEFYGLDKPPHGAKIGDINERNFSVKQPKKTSALNQKRLQKHEMNMQRHPMFGKHLKRFYGLKSTGSASSRQFHSSVASSSKSSRAKGTYAEKLTSLIG</sequence>
<dbReference type="PANTHER" id="PTHR38130">
    <property type="entry name" value="EF-HAND DOMAIN-CONTAINING PROTEIN"/>
    <property type="match status" value="1"/>
</dbReference>
<evidence type="ECO:0000313" key="2">
    <source>
        <dbReference type="Proteomes" id="UP001295684"/>
    </source>
</evidence>
<accession>A0AAD1X9D4</accession>
<dbReference type="PANTHER" id="PTHR38130:SF1">
    <property type="entry name" value="EF-HAND DOMAIN-CONTAINING PROTEIN"/>
    <property type="match status" value="1"/>
</dbReference>
<name>A0AAD1X9D4_EUPCR</name>
<dbReference type="Proteomes" id="UP001295684">
    <property type="component" value="Unassembled WGS sequence"/>
</dbReference>
<protein>
    <submittedName>
        <fullName evidence="1">Uncharacterized protein</fullName>
    </submittedName>
</protein>